<keyword evidence="15" id="KW-1185">Reference proteome</keyword>
<feature type="transmembrane region" description="Helical" evidence="11">
    <location>
        <begin position="1146"/>
        <end position="1163"/>
    </location>
</feature>
<sequence>MLGAWDSVWSAEDWTRAFRLVVLNGIIPILLALGIGVSARWRHRRPSLARRARAPSWPLDPIELVVRRENEMIFRTASGILADDPRVPAPPPRGWKNAADLACALALVVLHALGVRSELYARHHFFWFLAWVAGAGIAALALEARESFRPQKVWLSGVYVLVMLSNVRSTLLLQHLDTLRLNCVQLAVGATMLLLALFVPTAARLPRRLVRLRLAHKPLADAGTPREIPPPPDFYASPFARATFGFITRFVWKHYWTPTTIASVPEILPPFRAACIVGALRDHDESVYTHGPQSLASRLAYTIGPTVLRQWTLQLCRVAFRMGPILALSALLAFAEARDAAERSGTPPPPLHMGLLYAGLIYASQMGDFLCDVNSLQLGRVAATQARSLLITEIVSKALRRHLYGAPRTPDAEAPAEAPAEADDGRVLNLVSVDTMKIDALISLSHQPLIEYPLTILLCVLLLFRELGAAAGAGLLIMLIATPLQARLSRRMLAVQARMLRATDARLRLANEVLACIKTVKFFAWEAPFVHRMNDARAAELRMLALDNVISVLSSLLFVGMPMLVTLATFGVYTLALGEPLTAQKAFTALSIFNALRVPLADLPELVVVALNSWVSLRRIDDFLGAPDTDKYAQLLHADTSPGHLGFRDASFTYERPTDAPADAPADAAAGTPADATREASADAPTDAPADAPAPGEADAPRVPPPTRFALSHLNCRFPVGALSLVTGPVGAGKSSLLLALLGELRCTGGAVTRPSAAASACAPYESTAYCAQSAWIVNASVRENILLGRAYEERRYRAVLDACALGPDLDLLEYHDATEVGEKGTSLSGGQKARVALARAFYSRAPTVLIDDALAAVDAHTARHLVEHCLRGPLAADRTVILVTHAVPLVEAHASYAVVLDAGRVAAHGTPAQLRADGHLRDMPEAPRARTDLYEQMPDDGEARERSAARENAKDARPPAHRPPAAEAPAAEAPADAHWAATQRRRERKDTTAHAERIHRATAGGALYGAYLRAVAASPWAAAALWGVMLALYVGVRSADVGSNAWLRNWANAYTARDVPDAPRDALYYLVRYVALVVLFVLLSGARDVMQFTLALRASRRLYERLVTSLLRAPPRFFDVTPIGRIMNRLSRDVQTVDTEIRPSLRMLTEALVTLVAILAVICWATPHFLYLVGVVLVVYFVIGALYLGSSRDLKRIESVQRSPLYTLLGETLAGTATIRAFGDTERVVRECMRLLDGSARAFLCLWFENRWVSVRVDAVGALVTLVTAVLLLVTHADAALLGFTLSYAVLIVNTILRIVRRYTMTEITLNSVERLEEYIALPPENPGGRAPPAHWPTDAGRIEVRDLCVRYAPELPRALTDVSLSIAPGEKVGIVGRTGSGKSTLTLAFFRFLEAEAGSITIDGIDIASLTLASLRQRLTILPQDAQLFQGTVRMNLDPFGMHDDGDMWFALQRCQLAHAPGHGTPRTPAAVHSLEDPVEQGGANFSAGQRQLLSLARGLLKMRDSRVLILDESTANLDAEADALIQRTIREQMAPGATLLTVAHRLKTIIDYDKVLVLDQGRVREFDTPANLLADPHSEFHALCERSGELDALTAAAPRRAGDARP</sequence>
<dbReference type="Proteomes" id="UP001214603">
    <property type="component" value="Chromosome 2"/>
</dbReference>
<dbReference type="InterPro" id="IPR050173">
    <property type="entry name" value="ABC_transporter_C-like"/>
</dbReference>
<dbReference type="CDD" id="cd03244">
    <property type="entry name" value="ABCC_MRP_domain2"/>
    <property type="match status" value="1"/>
</dbReference>
<dbReference type="InterPro" id="IPR036640">
    <property type="entry name" value="ABC1_TM_sf"/>
</dbReference>
<evidence type="ECO:0000256" key="7">
    <source>
        <dbReference type="ARBA" id="ARBA00022989"/>
    </source>
</evidence>
<dbReference type="SUPFAM" id="SSF52540">
    <property type="entry name" value="P-loop containing nucleoside triphosphate hydrolases"/>
    <property type="match status" value="2"/>
</dbReference>
<dbReference type="CDD" id="cd03250">
    <property type="entry name" value="ABCC_MRP_domain1"/>
    <property type="match status" value="1"/>
</dbReference>
<evidence type="ECO:0000259" key="12">
    <source>
        <dbReference type="PROSITE" id="PS50893"/>
    </source>
</evidence>
<name>A0AAF0E0S0_9BASI</name>
<dbReference type="InterPro" id="IPR003439">
    <property type="entry name" value="ABC_transporter-like_ATP-bd"/>
</dbReference>
<evidence type="ECO:0000256" key="11">
    <source>
        <dbReference type="SAM" id="Phobius"/>
    </source>
</evidence>
<dbReference type="SMART" id="SM00382">
    <property type="entry name" value="AAA"/>
    <property type="match status" value="2"/>
</dbReference>
<keyword evidence="3 11" id="KW-0812">Transmembrane</keyword>
<dbReference type="Pfam" id="PF00005">
    <property type="entry name" value="ABC_tran"/>
    <property type="match status" value="2"/>
</dbReference>
<dbReference type="PROSITE" id="PS00211">
    <property type="entry name" value="ABC_TRANSPORTER_1"/>
    <property type="match status" value="2"/>
</dbReference>
<feature type="region of interest" description="Disordered" evidence="10">
    <location>
        <begin position="656"/>
        <end position="705"/>
    </location>
</feature>
<keyword evidence="2" id="KW-0813">Transport</keyword>
<evidence type="ECO:0000256" key="6">
    <source>
        <dbReference type="ARBA" id="ARBA00022840"/>
    </source>
</evidence>
<dbReference type="SUPFAM" id="SSF90123">
    <property type="entry name" value="ABC transporter transmembrane region"/>
    <property type="match status" value="2"/>
</dbReference>
<evidence type="ECO:0008006" key="16">
    <source>
        <dbReference type="Google" id="ProtNLM"/>
    </source>
</evidence>
<dbReference type="CDD" id="cd18596">
    <property type="entry name" value="ABC_6TM_VMR1_D1_like"/>
    <property type="match status" value="1"/>
</dbReference>
<evidence type="ECO:0000313" key="14">
    <source>
        <dbReference type="EMBL" id="WFD02890.1"/>
    </source>
</evidence>
<keyword evidence="9" id="KW-0325">Glycoprotein</keyword>
<evidence type="ECO:0000256" key="1">
    <source>
        <dbReference type="ARBA" id="ARBA00004141"/>
    </source>
</evidence>
<feature type="domain" description="ABC transporter" evidence="12">
    <location>
        <begin position="1344"/>
        <end position="1588"/>
    </location>
</feature>
<dbReference type="InterPro" id="IPR027417">
    <property type="entry name" value="P-loop_NTPase"/>
</dbReference>
<feature type="domain" description="ABC transmembrane type-1" evidence="13">
    <location>
        <begin position="1029"/>
        <end position="1306"/>
    </location>
</feature>
<feature type="transmembrane region" description="Helical" evidence="11">
    <location>
        <begin position="1258"/>
        <end position="1275"/>
    </location>
</feature>
<keyword evidence="6" id="KW-0067">ATP-binding</keyword>
<dbReference type="InterPro" id="IPR011527">
    <property type="entry name" value="ABC1_TM_dom"/>
</dbReference>
<evidence type="ECO:0000256" key="10">
    <source>
        <dbReference type="SAM" id="MobiDB-lite"/>
    </source>
</evidence>
<dbReference type="PROSITE" id="PS50893">
    <property type="entry name" value="ABC_TRANSPORTER_2"/>
    <property type="match status" value="2"/>
</dbReference>
<feature type="transmembrane region" description="Helical" evidence="11">
    <location>
        <begin position="1011"/>
        <end position="1035"/>
    </location>
</feature>
<accession>A0AAF0E0S0</accession>
<feature type="transmembrane region" description="Helical" evidence="11">
    <location>
        <begin position="179"/>
        <end position="203"/>
    </location>
</feature>
<dbReference type="GO" id="GO:0005524">
    <property type="term" value="F:ATP binding"/>
    <property type="evidence" value="ECO:0007669"/>
    <property type="project" value="UniProtKB-KW"/>
</dbReference>
<evidence type="ECO:0000256" key="5">
    <source>
        <dbReference type="ARBA" id="ARBA00022741"/>
    </source>
</evidence>
<comment type="subcellular location">
    <subcellularLocation>
        <location evidence="1">Membrane</location>
        <topology evidence="1">Multi-pass membrane protein</topology>
    </subcellularLocation>
</comment>
<evidence type="ECO:0000256" key="3">
    <source>
        <dbReference type="ARBA" id="ARBA00022692"/>
    </source>
</evidence>
<feature type="compositionally biased region" description="Low complexity" evidence="10">
    <location>
        <begin position="659"/>
        <end position="675"/>
    </location>
</feature>
<gene>
    <name evidence="14" type="ORF">MOBT1_001577</name>
</gene>
<evidence type="ECO:0000259" key="13">
    <source>
        <dbReference type="PROSITE" id="PS50929"/>
    </source>
</evidence>
<reference evidence="14" key="1">
    <citation type="submission" date="2023-03" db="EMBL/GenBank/DDBJ databases">
        <title>Mating type loci evolution in Malassezia.</title>
        <authorList>
            <person name="Coelho M.A."/>
        </authorList>
    </citation>
    <scope>NUCLEOTIDE SEQUENCE</scope>
    <source>
        <strain evidence="14">CBS 7876</strain>
    </source>
</reference>
<dbReference type="InterPro" id="IPR017871">
    <property type="entry name" value="ABC_transporter-like_CS"/>
</dbReference>
<dbReference type="Gene3D" id="3.40.50.300">
    <property type="entry name" value="P-loop containing nucleotide triphosphate hydrolases"/>
    <property type="match status" value="2"/>
</dbReference>
<keyword evidence="8 11" id="KW-0472">Membrane</keyword>
<dbReference type="CDD" id="cd18604">
    <property type="entry name" value="ABC_6TM_VMR1_D2_like"/>
    <property type="match status" value="1"/>
</dbReference>
<feature type="transmembrane region" description="Helical" evidence="11">
    <location>
        <begin position="154"/>
        <end position="173"/>
    </location>
</feature>
<dbReference type="InterPro" id="IPR003593">
    <property type="entry name" value="AAA+_ATPase"/>
</dbReference>
<organism evidence="14 15">
    <name type="scientific">Malassezia obtusa</name>
    <dbReference type="NCBI Taxonomy" id="76774"/>
    <lineage>
        <taxon>Eukaryota</taxon>
        <taxon>Fungi</taxon>
        <taxon>Dikarya</taxon>
        <taxon>Basidiomycota</taxon>
        <taxon>Ustilaginomycotina</taxon>
        <taxon>Malasseziomycetes</taxon>
        <taxon>Malasseziales</taxon>
        <taxon>Malasseziaceae</taxon>
        <taxon>Malassezia</taxon>
    </lineage>
</organism>
<dbReference type="PANTHER" id="PTHR24223">
    <property type="entry name" value="ATP-BINDING CASSETTE SUB-FAMILY C"/>
    <property type="match status" value="1"/>
</dbReference>
<dbReference type="Pfam" id="PF00664">
    <property type="entry name" value="ABC_membrane"/>
    <property type="match status" value="2"/>
</dbReference>
<protein>
    <recommendedName>
        <fullName evidence="16">ATP-dependent bile acid permease</fullName>
    </recommendedName>
</protein>
<feature type="transmembrane region" description="Helical" evidence="11">
    <location>
        <begin position="125"/>
        <end position="142"/>
    </location>
</feature>
<feature type="region of interest" description="Disordered" evidence="10">
    <location>
        <begin position="914"/>
        <end position="995"/>
    </location>
</feature>
<evidence type="ECO:0000256" key="8">
    <source>
        <dbReference type="ARBA" id="ARBA00023136"/>
    </source>
</evidence>
<dbReference type="GO" id="GO:0016887">
    <property type="term" value="F:ATP hydrolysis activity"/>
    <property type="evidence" value="ECO:0007669"/>
    <property type="project" value="InterPro"/>
</dbReference>
<dbReference type="EMBL" id="CP119935">
    <property type="protein sequence ID" value="WFD02890.1"/>
    <property type="molecule type" value="Genomic_DNA"/>
</dbReference>
<feature type="compositionally biased region" description="Low complexity" evidence="10">
    <location>
        <begin position="964"/>
        <end position="982"/>
    </location>
</feature>
<evidence type="ECO:0000313" key="15">
    <source>
        <dbReference type="Proteomes" id="UP001214603"/>
    </source>
</evidence>
<keyword evidence="4" id="KW-0677">Repeat</keyword>
<feature type="transmembrane region" description="Helical" evidence="11">
    <location>
        <begin position="1169"/>
        <end position="1189"/>
    </location>
</feature>
<evidence type="ECO:0000256" key="2">
    <source>
        <dbReference type="ARBA" id="ARBA00022448"/>
    </source>
</evidence>
<proteinExistence type="predicted"/>
<feature type="domain" description="ABC transporter" evidence="12">
    <location>
        <begin position="695"/>
        <end position="928"/>
    </location>
</feature>
<feature type="compositionally biased region" description="Basic and acidic residues" evidence="10">
    <location>
        <begin position="942"/>
        <end position="959"/>
    </location>
</feature>
<keyword evidence="5" id="KW-0547">Nucleotide-binding</keyword>
<dbReference type="GO" id="GO:0000329">
    <property type="term" value="C:fungal-type vacuole membrane"/>
    <property type="evidence" value="ECO:0007669"/>
    <property type="project" value="TreeGrafter"/>
</dbReference>
<dbReference type="PROSITE" id="PS50929">
    <property type="entry name" value="ABC_TM1F"/>
    <property type="match status" value="2"/>
</dbReference>
<keyword evidence="7 11" id="KW-1133">Transmembrane helix</keyword>
<feature type="transmembrane region" description="Helical" evidence="11">
    <location>
        <begin position="552"/>
        <end position="576"/>
    </location>
</feature>
<dbReference type="Gene3D" id="1.20.1560.10">
    <property type="entry name" value="ABC transporter type 1, transmembrane domain"/>
    <property type="match status" value="2"/>
</dbReference>
<feature type="transmembrane region" description="Helical" evidence="11">
    <location>
        <begin position="1281"/>
        <end position="1301"/>
    </location>
</feature>
<feature type="compositionally biased region" description="Basic and acidic residues" evidence="10">
    <location>
        <begin position="917"/>
        <end position="934"/>
    </location>
</feature>
<dbReference type="GO" id="GO:0140359">
    <property type="term" value="F:ABC-type transporter activity"/>
    <property type="evidence" value="ECO:0007669"/>
    <property type="project" value="InterPro"/>
</dbReference>
<dbReference type="FunFam" id="1.20.1560.10:FF:000010">
    <property type="entry name" value="Multidrug resistance-associated ABC transporter"/>
    <property type="match status" value="1"/>
</dbReference>
<dbReference type="FunFam" id="3.40.50.300:FF:000630">
    <property type="entry name" value="ATP-binding cassette (ABC) transporter, putative"/>
    <property type="match status" value="1"/>
</dbReference>
<feature type="transmembrane region" description="Helical" evidence="11">
    <location>
        <begin position="1067"/>
        <end position="1087"/>
    </location>
</feature>
<feature type="compositionally biased region" description="Low complexity" evidence="10">
    <location>
        <begin position="682"/>
        <end position="698"/>
    </location>
</feature>
<dbReference type="PANTHER" id="PTHR24223:SF353">
    <property type="entry name" value="ABC TRANSPORTER ATP-BINDING PROTEIN_PERMEASE VMR1-RELATED"/>
    <property type="match status" value="1"/>
</dbReference>
<feature type="domain" description="ABC transmembrane type-1" evidence="13">
    <location>
        <begin position="425"/>
        <end position="612"/>
    </location>
</feature>
<feature type="transmembrane region" description="Helical" evidence="11">
    <location>
        <begin position="20"/>
        <end position="41"/>
    </location>
</feature>
<evidence type="ECO:0000256" key="4">
    <source>
        <dbReference type="ARBA" id="ARBA00022737"/>
    </source>
</evidence>
<evidence type="ECO:0000256" key="9">
    <source>
        <dbReference type="ARBA" id="ARBA00023180"/>
    </source>
</evidence>
<feature type="transmembrane region" description="Helical" evidence="11">
    <location>
        <begin position="454"/>
        <end position="481"/>
    </location>
</feature>